<keyword evidence="2" id="KW-1185">Reference proteome</keyword>
<comment type="caution">
    <text evidence="1">The sequence shown here is derived from an EMBL/GenBank/DDBJ whole genome shotgun (WGS) entry which is preliminary data.</text>
</comment>
<dbReference type="EMBL" id="JBHSQQ010000095">
    <property type="protein sequence ID" value="MFC5943125.1"/>
    <property type="molecule type" value="Genomic_DNA"/>
</dbReference>
<protein>
    <submittedName>
        <fullName evidence="1">Uncharacterized protein</fullName>
    </submittedName>
</protein>
<gene>
    <name evidence="1" type="ORF">ACFPZ4_16775</name>
</gene>
<proteinExistence type="predicted"/>
<sequence length="43" mass="4736">MVEARAQLAQLHPERASDLHERFLNWARARGDAGPGPDGDPAR</sequence>
<accession>A0ABW1HQY5</accession>
<evidence type="ECO:0000313" key="2">
    <source>
        <dbReference type="Proteomes" id="UP001596207"/>
    </source>
</evidence>
<name>A0ABW1HQY5_9ACTN</name>
<organism evidence="1 2">
    <name type="scientific">Micromonospora harpali</name>
    <dbReference type="NCBI Taxonomy" id="1490225"/>
    <lineage>
        <taxon>Bacteria</taxon>
        <taxon>Bacillati</taxon>
        <taxon>Actinomycetota</taxon>
        <taxon>Actinomycetes</taxon>
        <taxon>Micromonosporales</taxon>
        <taxon>Micromonosporaceae</taxon>
        <taxon>Micromonospora</taxon>
    </lineage>
</organism>
<evidence type="ECO:0000313" key="1">
    <source>
        <dbReference type="EMBL" id="MFC5943125.1"/>
    </source>
</evidence>
<dbReference type="Proteomes" id="UP001596207">
    <property type="component" value="Unassembled WGS sequence"/>
</dbReference>
<reference evidence="2" key="1">
    <citation type="journal article" date="2019" name="Int. J. Syst. Evol. Microbiol.">
        <title>The Global Catalogue of Microorganisms (GCM) 10K type strain sequencing project: providing services to taxonomists for standard genome sequencing and annotation.</title>
        <authorList>
            <consortium name="The Broad Institute Genomics Platform"/>
            <consortium name="The Broad Institute Genome Sequencing Center for Infectious Disease"/>
            <person name="Wu L."/>
            <person name="Ma J."/>
        </authorList>
    </citation>
    <scope>NUCLEOTIDE SEQUENCE [LARGE SCALE GENOMIC DNA]</scope>
    <source>
        <strain evidence="2">CGMCC 4.7173</strain>
    </source>
</reference>
<dbReference type="RefSeq" id="WP_353901476.1">
    <property type="nucleotide sequence ID" value="NZ_CP158970.1"/>
</dbReference>